<evidence type="ECO:0000256" key="1">
    <source>
        <dbReference type="SAM" id="Phobius"/>
    </source>
</evidence>
<keyword evidence="1" id="KW-0472">Membrane</keyword>
<accession>A0A4R7PZ30</accession>
<dbReference type="Pfam" id="PF10825">
    <property type="entry name" value="DUF2752"/>
    <property type="match status" value="1"/>
</dbReference>
<proteinExistence type="predicted"/>
<reference evidence="2 3" key="1">
    <citation type="submission" date="2019-03" db="EMBL/GenBank/DDBJ databases">
        <title>Genomic Encyclopedia of Archaeal and Bacterial Type Strains, Phase II (KMG-II): from individual species to whole genera.</title>
        <authorList>
            <person name="Goeker M."/>
        </authorList>
    </citation>
    <scope>NUCLEOTIDE SEQUENCE [LARGE SCALE GENOMIC DNA]</scope>
    <source>
        <strain evidence="2 3">DSM 28135</strain>
    </source>
</reference>
<keyword evidence="3" id="KW-1185">Reference proteome</keyword>
<evidence type="ECO:0000313" key="2">
    <source>
        <dbReference type="EMBL" id="TDU40258.1"/>
    </source>
</evidence>
<dbReference type="AlphaFoldDB" id="A0A4R7PZ30"/>
<comment type="caution">
    <text evidence="2">The sequence shown here is derived from an EMBL/GenBank/DDBJ whole genome shotgun (WGS) entry which is preliminary data.</text>
</comment>
<organism evidence="2 3">
    <name type="scientific">Gelidibacter sediminis</name>
    <dbReference type="NCBI Taxonomy" id="1608710"/>
    <lineage>
        <taxon>Bacteria</taxon>
        <taxon>Pseudomonadati</taxon>
        <taxon>Bacteroidota</taxon>
        <taxon>Flavobacteriia</taxon>
        <taxon>Flavobacteriales</taxon>
        <taxon>Flavobacteriaceae</taxon>
        <taxon>Gelidibacter</taxon>
    </lineage>
</organism>
<dbReference type="RefSeq" id="WP_133758655.1">
    <property type="nucleotide sequence ID" value="NZ_SOBW01000008.1"/>
</dbReference>
<protein>
    <submittedName>
        <fullName evidence="2">Uncharacterized protein DUF2752</fullName>
    </submittedName>
</protein>
<sequence>MLPCINKQLFGMECLGCGIQRATLLVFRGDFVMAFKIYPAIYTLILLTVFLIFNLFVKFKYDEKLKIALIIINVSIIIISYFFKTTN</sequence>
<dbReference type="OrthoDB" id="9815897at2"/>
<name>A0A4R7PZ30_9FLAO</name>
<keyword evidence="1" id="KW-1133">Transmembrane helix</keyword>
<dbReference type="InterPro" id="IPR021215">
    <property type="entry name" value="DUF2752"/>
</dbReference>
<evidence type="ECO:0000313" key="3">
    <source>
        <dbReference type="Proteomes" id="UP000294689"/>
    </source>
</evidence>
<dbReference type="EMBL" id="SOBW01000008">
    <property type="protein sequence ID" value="TDU40258.1"/>
    <property type="molecule type" value="Genomic_DNA"/>
</dbReference>
<keyword evidence="1" id="KW-0812">Transmembrane</keyword>
<dbReference type="Proteomes" id="UP000294689">
    <property type="component" value="Unassembled WGS sequence"/>
</dbReference>
<feature type="transmembrane region" description="Helical" evidence="1">
    <location>
        <begin position="64"/>
        <end position="83"/>
    </location>
</feature>
<gene>
    <name evidence="2" type="ORF">BXY82_2305</name>
</gene>
<feature type="transmembrane region" description="Helical" evidence="1">
    <location>
        <begin position="37"/>
        <end position="57"/>
    </location>
</feature>